<feature type="domain" description="LamG-like jellyroll fold" evidence="4">
    <location>
        <begin position="186"/>
        <end position="321"/>
    </location>
</feature>
<keyword evidence="1 3" id="KW-0732">Signal</keyword>
<dbReference type="GO" id="GO:0005975">
    <property type="term" value="P:carbohydrate metabolic process"/>
    <property type="evidence" value="ECO:0007669"/>
    <property type="project" value="UniProtKB-ARBA"/>
</dbReference>
<dbReference type="InterPro" id="IPR013728">
    <property type="entry name" value="BT_3987-like_N"/>
</dbReference>
<comment type="caution">
    <text evidence="5">The sequence shown here is derived from an EMBL/GenBank/DDBJ whole genome shotgun (WGS) entry which is preliminary data.</text>
</comment>
<dbReference type="Gene3D" id="2.60.40.1740">
    <property type="entry name" value="hypothetical protein (bacova_03559)"/>
    <property type="match status" value="1"/>
</dbReference>
<evidence type="ECO:0000259" key="4">
    <source>
        <dbReference type="SMART" id="SM00560"/>
    </source>
</evidence>
<dbReference type="SUPFAM" id="SSF49899">
    <property type="entry name" value="Concanavalin A-like lectins/glucanases"/>
    <property type="match status" value="1"/>
</dbReference>
<dbReference type="SMART" id="SM00560">
    <property type="entry name" value="LamGL"/>
    <property type="match status" value="1"/>
</dbReference>
<evidence type="ECO:0000313" key="5">
    <source>
        <dbReference type="EMBL" id="MBO8444581.1"/>
    </source>
</evidence>
<protein>
    <submittedName>
        <fullName evidence="5">DUF1735 domain-containing protein</fullName>
    </submittedName>
</protein>
<evidence type="ECO:0000256" key="3">
    <source>
        <dbReference type="SAM" id="SignalP"/>
    </source>
</evidence>
<gene>
    <name evidence="5" type="ORF">IAC23_02645</name>
</gene>
<dbReference type="InterPro" id="IPR013320">
    <property type="entry name" value="ConA-like_dom_sf"/>
</dbReference>
<feature type="signal peptide" evidence="3">
    <location>
        <begin position="1"/>
        <end position="20"/>
    </location>
</feature>
<accession>A0A9D9EDP3</accession>
<sequence length="386" mass="42011">MRLIHIAGSFVLAAMAAACTNPFEPYDAIYITEAQESMEVSLTVDTPPAGTTFTVSSSVQASEDVTVTLEVRPDLIESYNSKYGKNYQMAPEGSYSLSSYNAVIEAGYNTSDAIEVDVTSIDEFAEGTTYCIPVSISSASSMKVLEPSRTLFVVLKTPVVSKAIYLGSNKYEIPAFQEDATLSALRQVTLEARVYVERFQSSDPYISSIMGIEGVCGVRFGDVKIDPNVVQICHDSYQPAATAAPCSTNTWYHIAAVWTGTTWDIYIDGRYITGTTTAGETIDLSSDNSGGFYLGASYGGGRYLYGYIAEARVWTRALSQSEIANNMNYVDPASEGLLAYWRMNAWETPGEGDYTGYGNVVRDETGHGYDAYGTSSSPTMMDTKWN</sequence>
<proteinExistence type="predicted"/>
<organism evidence="5 6">
    <name type="scientific">Candidatus Cryptobacteroides merdavium</name>
    <dbReference type="NCBI Taxonomy" id="2840769"/>
    <lineage>
        <taxon>Bacteria</taxon>
        <taxon>Pseudomonadati</taxon>
        <taxon>Bacteroidota</taxon>
        <taxon>Bacteroidia</taxon>
        <taxon>Bacteroidales</taxon>
        <taxon>Candidatus Cryptobacteroides</taxon>
    </lineage>
</organism>
<dbReference type="Pfam" id="PF13385">
    <property type="entry name" value="Laminin_G_3"/>
    <property type="match status" value="1"/>
</dbReference>
<dbReference type="GO" id="GO:0004553">
    <property type="term" value="F:hydrolase activity, hydrolyzing O-glycosyl compounds"/>
    <property type="evidence" value="ECO:0007669"/>
    <property type="project" value="UniProtKB-ARBA"/>
</dbReference>
<dbReference type="InterPro" id="IPR006558">
    <property type="entry name" value="LamG-like"/>
</dbReference>
<name>A0A9D9EDP3_9BACT</name>
<keyword evidence="2" id="KW-1015">Disulfide bond</keyword>
<dbReference type="Pfam" id="PF08522">
    <property type="entry name" value="BT_3987-like_N"/>
    <property type="match status" value="1"/>
</dbReference>
<evidence type="ECO:0000256" key="1">
    <source>
        <dbReference type="ARBA" id="ARBA00022729"/>
    </source>
</evidence>
<evidence type="ECO:0000313" key="6">
    <source>
        <dbReference type="Proteomes" id="UP000823619"/>
    </source>
</evidence>
<reference evidence="5" key="1">
    <citation type="submission" date="2020-10" db="EMBL/GenBank/DDBJ databases">
        <authorList>
            <person name="Gilroy R."/>
        </authorList>
    </citation>
    <scope>NUCLEOTIDE SEQUENCE</scope>
    <source>
        <strain evidence="5">D5-748</strain>
    </source>
</reference>
<dbReference type="AlphaFoldDB" id="A0A9D9EDP3"/>
<feature type="chain" id="PRO_5039502266" evidence="3">
    <location>
        <begin position="21"/>
        <end position="386"/>
    </location>
</feature>
<dbReference type="EMBL" id="JADIMO010000030">
    <property type="protein sequence ID" value="MBO8444581.1"/>
    <property type="molecule type" value="Genomic_DNA"/>
</dbReference>
<dbReference type="PROSITE" id="PS51257">
    <property type="entry name" value="PROKAR_LIPOPROTEIN"/>
    <property type="match status" value="1"/>
</dbReference>
<reference evidence="5" key="2">
    <citation type="journal article" date="2021" name="PeerJ">
        <title>Extensive microbial diversity within the chicken gut microbiome revealed by metagenomics and culture.</title>
        <authorList>
            <person name="Gilroy R."/>
            <person name="Ravi A."/>
            <person name="Getino M."/>
            <person name="Pursley I."/>
            <person name="Horton D.L."/>
            <person name="Alikhan N.F."/>
            <person name="Baker D."/>
            <person name="Gharbi K."/>
            <person name="Hall N."/>
            <person name="Watson M."/>
            <person name="Adriaenssens E.M."/>
            <person name="Foster-Nyarko E."/>
            <person name="Jarju S."/>
            <person name="Secka A."/>
            <person name="Antonio M."/>
            <person name="Oren A."/>
            <person name="Chaudhuri R.R."/>
            <person name="La Ragione R."/>
            <person name="Hildebrand F."/>
            <person name="Pallen M.J."/>
        </authorList>
    </citation>
    <scope>NUCLEOTIDE SEQUENCE</scope>
    <source>
        <strain evidence="5">D5-748</strain>
    </source>
</reference>
<evidence type="ECO:0000256" key="2">
    <source>
        <dbReference type="ARBA" id="ARBA00023157"/>
    </source>
</evidence>
<dbReference type="Gene3D" id="2.60.120.200">
    <property type="match status" value="1"/>
</dbReference>
<dbReference type="Proteomes" id="UP000823619">
    <property type="component" value="Unassembled WGS sequence"/>
</dbReference>